<sequence length="171" mass="18332">MFNKKVAAVVLGVALSVTAAQSVFAASPGSASNVSVKKAQHSAWTEQTTVLKTQLESLRTQQKSLAVDIKALHVSNKSARKGIAKEQKAAIKASLRDLAQQMKTIHASIESLRAQKQAQWLQLKEAKKAGQTEVGVAALEQIVSLKGQIIQAKQSVLSLQQTLQQALQAKI</sequence>
<comment type="caution">
    <text evidence="2">The sequence shown here is derived from an EMBL/GenBank/DDBJ whole genome shotgun (WGS) entry which is preliminary data.</text>
</comment>
<name>A0ABR5A9T5_9BACL</name>
<dbReference type="Proteomes" id="UP000054526">
    <property type="component" value="Unassembled WGS sequence"/>
</dbReference>
<feature type="chain" id="PRO_5046500012" evidence="1">
    <location>
        <begin position="26"/>
        <end position="171"/>
    </location>
</feature>
<keyword evidence="1" id="KW-0732">Signal</keyword>
<accession>A0ABR5A9T5</accession>
<protein>
    <submittedName>
        <fullName evidence="2">Uncharacterized protein</fullName>
    </submittedName>
</protein>
<reference evidence="2 3" key="1">
    <citation type="submission" date="2014-12" db="EMBL/GenBank/DDBJ databases">
        <title>Draft genome sequence of Cohnella kolymensis strain B-2846.</title>
        <authorList>
            <person name="Karlyshev A.V."/>
            <person name="Kudryashova E.B."/>
        </authorList>
    </citation>
    <scope>NUCLEOTIDE SEQUENCE [LARGE SCALE GENOMIC DNA]</scope>
    <source>
        <strain evidence="2 3">VKM B-2846</strain>
    </source>
</reference>
<keyword evidence="3" id="KW-1185">Reference proteome</keyword>
<proteinExistence type="predicted"/>
<feature type="signal peptide" evidence="1">
    <location>
        <begin position="1"/>
        <end position="25"/>
    </location>
</feature>
<organism evidence="2 3">
    <name type="scientific">Cohnella kolymensis</name>
    <dbReference type="NCBI Taxonomy" id="1590652"/>
    <lineage>
        <taxon>Bacteria</taxon>
        <taxon>Bacillati</taxon>
        <taxon>Bacillota</taxon>
        <taxon>Bacilli</taxon>
        <taxon>Bacillales</taxon>
        <taxon>Paenibacillaceae</taxon>
        <taxon>Cohnella</taxon>
    </lineage>
</organism>
<evidence type="ECO:0000256" key="1">
    <source>
        <dbReference type="SAM" id="SignalP"/>
    </source>
</evidence>
<gene>
    <name evidence="2" type="ORF">SD71_01495</name>
</gene>
<evidence type="ECO:0000313" key="3">
    <source>
        <dbReference type="Proteomes" id="UP000054526"/>
    </source>
</evidence>
<dbReference type="RefSeq" id="WP_041058697.1">
    <property type="nucleotide sequence ID" value="NZ_JXAL01000001.1"/>
</dbReference>
<evidence type="ECO:0000313" key="2">
    <source>
        <dbReference type="EMBL" id="KIL37375.1"/>
    </source>
</evidence>
<dbReference type="EMBL" id="JXAL01000001">
    <property type="protein sequence ID" value="KIL37375.1"/>
    <property type="molecule type" value="Genomic_DNA"/>
</dbReference>